<dbReference type="HOGENOM" id="CLU_082058_2_2_9"/>
<evidence type="ECO:0000256" key="1">
    <source>
        <dbReference type="ARBA" id="ARBA00004141"/>
    </source>
</evidence>
<evidence type="ECO:0000313" key="8">
    <source>
        <dbReference type="Proteomes" id="UP000001572"/>
    </source>
</evidence>
<comment type="similarity">
    <text evidence="2">Belongs to the CPA3 antiporters (TC 2.A.63) subunit C family.</text>
</comment>
<comment type="subcellular location">
    <subcellularLocation>
        <location evidence="1">Membrane</location>
        <topology evidence="1">Multi-pass membrane protein</topology>
    </subcellularLocation>
</comment>
<feature type="transmembrane region" description="Helical" evidence="6">
    <location>
        <begin position="7"/>
        <end position="27"/>
    </location>
</feature>
<gene>
    <name evidence="7" type="ordered locus">Amet_1148</name>
</gene>
<evidence type="ECO:0000256" key="4">
    <source>
        <dbReference type="ARBA" id="ARBA00022989"/>
    </source>
</evidence>
<keyword evidence="8" id="KW-1185">Reference proteome</keyword>
<dbReference type="InterPro" id="IPR050601">
    <property type="entry name" value="CPA3_antiporter_subunitC"/>
</dbReference>
<dbReference type="GO" id="GO:0016020">
    <property type="term" value="C:membrane"/>
    <property type="evidence" value="ECO:0007669"/>
    <property type="project" value="UniProtKB-SubCell"/>
</dbReference>
<dbReference type="AlphaFoldDB" id="A6TME1"/>
<organism evidence="7 8">
    <name type="scientific">Alkaliphilus metalliredigens (strain QYMF)</name>
    <dbReference type="NCBI Taxonomy" id="293826"/>
    <lineage>
        <taxon>Bacteria</taxon>
        <taxon>Bacillati</taxon>
        <taxon>Bacillota</taxon>
        <taxon>Clostridia</taxon>
        <taxon>Peptostreptococcales</taxon>
        <taxon>Natronincolaceae</taxon>
        <taxon>Alkaliphilus</taxon>
    </lineage>
</organism>
<keyword evidence="3 6" id="KW-0812">Transmembrane</keyword>
<evidence type="ECO:0000256" key="6">
    <source>
        <dbReference type="SAM" id="Phobius"/>
    </source>
</evidence>
<dbReference type="Gene3D" id="1.10.287.3510">
    <property type="match status" value="1"/>
</dbReference>
<dbReference type="EMBL" id="CP000724">
    <property type="protein sequence ID" value="ABR47359.1"/>
    <property type="molecule type" value="Genomic_DNA"/>
</dbReference>
<sequence>MIKAIISIEIMQSAIVLFFVTINFQVGAQPPIGVGHQTNVSDPLPQALMLTAIVIGVAVTAVSLAMLIAIQHKYGTTDWQELIKKRRELGS</sequence>
<dbReference type="eggNOG" id="COG1006">
    <property type="taxonomic scope" value="Bacteria"/>
</dbReference>
<evidence type="ECO:0000256" key="2">
    <source>
        <dbReference type="ARBA" id="ARBA00010388"/>
    </source>
</evidence>
<feature type="transmembrane region" description="Helical" evidence="6">
    <location>
        <begin position="47"/>
        <end position="70"/>
    </location>
</feature>
<dbReference type="Pfam" id="PF00420">
    <property type="entry name" value="Oxidored_q2"/>
    <property type="match status" value="1"/>
</dbReference>
<keyword evidence="4 6" id="KW-1133">Transmembrane helix</keyword>
<dbReference type="KEGG" id="amt:Amet_1148"/>
<keyword evidence="5 6" id="KW-0472">Membrane</keyword>
<accession>A6TME1</accession>
<dbReference type="Proteomes" id="UP000001572">
    <property type="component" value="Chromosome"/>
</dbReference>
<keyword evidence="7" id="KW-0830">Ubiquinone</keyword>
<dbReference type="PANTHER" id="PTHR34583">
    <property type="entry name" value="ANTIPORTER SUBUNIT MNHC2-RELATED"/>
    <property type="match status" value="1"/>
</dbReference>
<dbReference type="PANTHER" id="PTHR34583:SF3">
    <property type="entry name" value="MULTISUBUNIT SODIUM_HYDROGEN ANTIPORTER, MNHC SUBUNIT"/>
    <property type="match status" value="1"/>
</dbReference>
<dbReference type="STRING" id="293826.Amet_1148"/>
<protein>
    <submittedName>
        <fullName evidence="7">NADH-ubiquinone oxidoreductase, chain 4L</fullName>
    </submittedName>
</protein>
<name>A6TME1_ALKMQ</name>
<evidence type="ECO:0000256" key="3">
    <source>
        <dbReference type="ARBA" id="ARBA00022692"/>
    </source>
</evidence>
<reference evidence="8" key="1">
    <citation type="journal article" date="2016" name="Genome Announc.">
        <title>Complete genome sequence of Alkaliphilus metalliredigens strain QYMF, an alkaliphilic and metal-reducing bacterium isolated from borax-contaminated leachate ponds.</title>
        <authorList>
            <person name="Hwang C."/>
            <person name="Copeland A."/>
            <person name="Lucas S."/>
            <person name="Lapidus A."/>
            <person name="Barry K."/>
            <person name="Detter J.C."/>
            <person name="Glavina Del Rio T."/>
            <person name="Hammon N."/>
            <person name="Israni S."/>
            <person name="Dalin E."/>
            <person name="Tice H."/>
            <person name="Pitluck S."/>
            <person name="Chertkov O."/>
            <person name="Brettin T."/>
            <person name="Bruce D."/>
            <person name="Han C."/>
            <person name="Schmutz J."/>
            <person name="Larimer F."/>
            <person name="Land M.L."/>
            <person name="Hauser L."/>
            <person name="Kyrpides N."/>
            <person name="Mikhailova N."/>
            <person name="Ye Q."/>
            <person name="Zhou J."/>
            <person name="Richardson P."/>
            <person name="Fields M.W."/>
        </authorList>
    </citation>
    <scope>NUCLEOTIDE SEQUENCE [LARGE SCALE GENOMIC DNA]</scope>
    <source>
        <strain evidence="8">QYMF</strain>
    </source>
</reference>
<evidence type="ECO:0000313" key="7">
    <source>
        <dbReference type="EMBL" id="ABR47359.1"/>
    </source>
</evidence>
<evidence type="ECO:0000256" key="5">
    <source>
        <dbReference type="ARBA" id="ARBA00023136"/>
    </source>
</evidence>
<proteinExistence type="inferred from homology"/>
<dbReference type="InterPro" id="IPR039428">
    <property type="entry name" value="NUOK/Mnh_C1-like"/>
</dbReference>